<keyword evidence="3" id="KW-0804">Transcription</keyword>
<dbReference type="CDD" id="cd07377">
    <property type="entry name" value="WHTH_GntR"/>
    <property type="match status" value="1"/>
</dbReference>
<dbReference type="PROSITE" id="PS50949">
    <property type="entry name" value="HTH_GNTR"/>
    <property type="match status" value="1"/>
</dbReference>
<dbReference type="GO" id="GO:0003677">
    <property type="term" value="F:DNA binding"/>
    <property type="evidence" value="ECO:0007669"/>
    <property type="project" value="UniProtKB-KW"/>
</dbReference>
<comment type="caution">
    <text evidence="5">The sequence shown here is derived from an EMBL/GenBank/DDBJ whole genome shotgun (WGS) entry which is preliminary data.</text>
</comment>
<keyword evidence="1" id="KW-0805">Transcription regulation</keyword>
<evidence type="ECO:0000313" key="6">
    <source>
        <dbReference type="Proteomes" id="UP000552954"/>
    </source>
</evidence>
<dbReference type="PRINTS" id="PR00035">
    <property type="entry name" value="HTHGNTR"/>
</dbReference>
<organism evidence="5 6">
    <name type="scientific">Ramlibacter montanisoli</name>
    <dbReference type="NCBI Taxonomy" id="2732512"/>
    <lineage>
        <taxon>Bacteria</taxon>
        <taxon>Pseudomonadati</taxon>
        <taxon>Pseudomonadota</taxon>
        <taxon>Betaproteobacteria</taxon>
        <taxon>Burkholderiales</taxon>
        <taxon>Comamonadaceae</taxon>
        <taxon>Ramlibacter</taxon>
    </lineage>
</organism>
<dbReference type="InterPro" id="IPR011711">
    <property type="entry name" value="GntR_C"/>
</dbReference>
<dbReference type="InterPro" id="IPR008920">
    <property type="entry name" value="TF_FadR/GntR_C"/>
</dbReference>
<dbReference type="SMART" id="SM00895">
    <property type="entry name" value="FCD"/>
    <property type="match status" value="1"/>
</dbReference>
<dbReference type="EMBL" id="JABFCS010000001">
    <property type="protein sequence ID" value="NNU44633.1"/>
    <property type="molecule type" value="Genomic_DNA"/>
</dbReference>
<dbReference type="Gene3D" id="1.10.10.10">
    <property type="entry name" value="Winged helix-like DNA-binding domain superfamily/Winged helix DNA-binding domain"/>
    <property type="match status" value="1"/>
</dbReference>
<proteinExistence type="predicted"/>
<evidence type="ECO:0000256" key="2">
    <source>
        <dbReference type="ARBA" id="ARBA00023125"/>
    </source>
</evidence>
<gene>
    <name evidence="5" type="ORF">HK415_17930</name>
</gene>
<keyword evidence="2" id="KW-0238">DNA-binding</keyword>
<dbReference type="Pfam" id="PF07729">
    <property type="entry name" value="FCD"/>
    <property type="match status" value="1"/>
</dbReference>
<dbReference type="Gene3D" id="1.20.120.530">
    <property type="entry name" value="GntR ligand-binding domain-like"/>
    <property type="match status" value="1"/>
</dbReference>
<dbReference type="GO" id="GO:0003700">
    <property type="term" value="F:DNA-binding transcription factor activity"/>
    <property type="evidence" value="ECO:0007669"/>
    <property type="project" value="InterPro"/>
</dbReference>
<reference evidence="5 6" key="2">
    <citation type="submission" date="2020-06" db="EMBL/GenBank/DDBJ databases">
        <title>Ramlibacter rhizophilus sp. nov., isolated from rhizosphere soil of national flower Mugunghwa from South Korea.</title>
        <authorList>
            <person name="Zheng-Fei Y."/>
            <person name="Huan T."/>
        </authorList>
    </citation>
    <scope>NUCLEOTIDE SEQUENCE [LARGE SCALE GENOMIC DNA]</scope>
    <source>
        <strain evidence="5 6">B156</strain>
    </source>
</reference>
<dbReference type="InterPro" id="IPR000524">
    <property type="entry name" value="Tscrpt_reg_HTH_GntR"/>
</dbReference>
<reference evidence="5 6" key="1">
    <citation type="submission" date="2020-05" db="EMBL/GenBank/DDBJ databases">
        <authorList>
            <person name="Khan S.A."/>
            <person name="Jeon C.O."/>
            <person name="Chun B.H."/>
        </authorList>
    </citation>
    <scope>NUCLEOTIDE SEQUENCE [LARGE SCALE GENOMIC DNA]</scope>
    <source>
        <strain evidence="5 6">B156</strain>
    </source>
</reference>
<protein>
    <submittedName>
        <fullName evidence="5">FadR family transcriptional regulator</fullName>
    </submittedName>
</protein>
<dbReference type="InterPro" id="IPR036390">
    <property type="entry name" value="WH_DNA-bd_sf"/>
</dbReference>
<dbReference type="PANTHER" id="PTHR43537">
    <property type="entry name" value="TRANSCRIPTIONAL REGULATOR, GNTR FAMILY"/>
    <property type="match status" value="1"/>
</dbReference>
<dbReference type="RefSeq" id="WP_171561601.1">
    <property type="nucleotide sequence ID" value="NZ_JABFCS010000001.1"/>
</dbReference>
<dbReference type="AlphaFoldDB" id="A0A849KL15"/>
<dbReference type="InterPro" id="IPR036388">
    <property type="entry name" value="WH-like_DNA-bd_sf"/>
</dbReference>
<evidence type="ECO:0000259" key="4">
    <source>
        <dbReference type="PROSITE" id="PS50949"/>
    </source>
</evidence>
<feature type="domain" description="HTH gntR-type" evidence="4">
    <location>
        <begin position="9"/>
        <end position="77"/>
    </location>
</feature>
<evidence type="ECO:0000256" key="1">
    <source>
        <dbReference type="ARBA" id="ARBA00023015"/>
    </source>
</evidence>
<dbReference type="SUPFAM" id="SSF46785">
    <property type="entry name" value="Winged helix' DNA-binding domain"/>
    <property type="match status" value="1"/>
</dbReference>
<dbReference type="PANTHER" id="PTHR43537:SF5">
    <property type="entry name" value="UXU OPERON TRANSCRIPTIONAL REGULATOR"/>
    <property type="match status" value="1"/>
</dbReference>
<dbReference type="SUPFAM" id="SSF48008">
    <property type="entry name" value="GntR ligand-binding domain-like"/>
    <property type="match status" value="1"/>
</dbReference>
<keyword evidence="6" id="KW-1185">Reference proteome</keyword>
<evidence type="ECO:0000313" key="5">
    <source>
        <dbReference type="EMBL" id="NNU44633.1"/>
    </source>
</evidence>
<evidence type="ECO:0000256" key="3">
    <source>
        <dbReference type="ARBA" id="ARBA00023163"/>
    </source>
</evidence>
<name>A0A849KL15_9BURK</name>
<dbReference type="Proteomes" id="UP000552954">
    <property type="component" value="Unassembled WGS sequence"/>
</dbReference>
<dbReference type="SMART" id="SM00345">
    <property type="entry name" value="HTH_GNTR"/>
    <property type="match status" value="1"/>
</dbReference>
<sequence>MPIEAVSSKRLYRQIADQLAELVRKGEFKPGDRLPSERDLSQQFNVSRASVREALIALEIDGLVDVRVGLGVFVNAAPAANSQTAALGEPGPFEVLSARYLIEGETAALAARDGSAKDHARIRETLQLMTDEIGSTGVGLDADALFHLRIAEASGNSALVHLVHQLWSFRYSAMFRKLDEHFDSPQRHQEAIQEHRKLVEAIEARDVEGARAAMVAHLDTVRAALERGWELANVSGSTPAQPPRLTGTTAWS</sequence>
<accession>A0A849KL15</accession>
<dbReference type="Pfam" id="PF00392">
    <property type="entry name" value="GntR"/>
    <property type="match status" value="1"/>
</dbReference>